<dbReference type="RefSeq" id="WP_379151670.1">
    <property type="nucleotide sequence ID" value="NZ_JBHSRJ010000003.1"/>
</dbReference>
<evidence type="ECO:0000256" key="1">
    <source>
        <dbReference type="SAM" id="Phobius"/>
    </source>
</evidence>
<feature type="transmembrane region" description="Helical" evidence="1">
    <location>
        <begin position="6"/>
        <end position="33"/>
    </location>
</feature>
<dbReference type="Gene3D" id="2.130.10.10">
    <property type="entry name" value="YVTN repeat-like/Quinoprotein amine dehydrogenase"/>
    <property type="match status" value="1"/>
</dbReference>
<evidence type="ECO:0000313" key="3">
    <source>
        <dbReference type="Proteomes" id="UP001596135"/>
    </source>
</evidence>
<dbReference type="InterPro" id="IPR015943">
    <property type="entry name" value="WD40/YVTN_repeat-like_dom_sf"/>
</dbReference>
<sequence>MRFGRTLALLGVAVLWLGLGPLVLVAAGLSLLWPPLRAWLRPTRRVVAVWAAVVVVLAGLAVVVPDGWVPIPPGPGRWVTPEYVGRPSVAGAVRGPVGESPTVTTKSYGVSDCERIELDDDGRLVLVCGGDHPVVRVVDPDSLRQVRSADLPGSGCDGRLVVDGNDVVASSGQRIFRLGVDDLVVESSVDLAGELGSDDCVTGLGVDPSGRVWFASGEGVVGLVAGRKARTVDLGDRVDRSLTVTDDGVYVAGADALHRVDVETGNPTPTWAAAYDDGGERGSAPVVLPDGLVAVADNRDPRLEVAFHRADTGEVVCRTEVFDDDEGATDGGLVAADTGVVVTNSHGYGGALSAILGRTTSRGIARVDVVDGRCRVSWTTDMDTPSGAPAVSTDDGFVYVWTKRHSWLGVDAWYFSALDLRTGRLAWARRTGLNALVDNHGGAVTLGADRSAYVPVLGGLVKVADREVG</sequence>
<evidence type="ECO:0008006" key="4">
    <source>
        <dbReference type="Google" id="ProtNLM"/>
    </source>
</evidence>
<dbReference type="Proteomes" id="UP001596135">
    <property type="component" value="Unassembled WGS sequence"/>
</dbReference>
<keyword evidence="3" id="KW-1185">Reference proteome</keyword>
<dbReference type="EMBL" id="JBHSRJ010000003">
    <property type="protein sequence ID" value="MFC6042621.1"/>
    <property type="molecule type" value="Genomic_DNA"/>
</dbReference>
<keyword evidence="1" id="KW-1133">Transmembrane helix</keyword>
<dbReference type="InterPro" id="IPR011044">
    <property type="entry name" value="Quino_amine_DH_bsu"/>
</dbReference>
<keyword evidence="1" id="KW-0472">Membrane</keyword>
<protein>
    <recommendedName>
        <fullName evidence="4">Pyrroloquinoline-quinone binding quinoprotein</fullName>
    </recommendedName>
</protein>
<gene>
    <name evidence="2" type="ORF">ACFPYL_06035</name>
</gene>
<organism evidence="2 3">
    <name type="scientific">Nocardioides hankookensis</name>
    <dbReference type="NCBI Taxonomy" id="443157"/>
    <lineage>
        <taxon>Bacteria</taxon>
        <taxon>Bacillati</taxon>
        <taxon>Actinomycetota</taxon>
        <taxon>Actinomycetes</taxon>
        <taxon>Propionibacteriales</taxon>
        <taxon>Nocardioidaceae</taxon>
        <taxon>Nocardioides</taxon>
    </lineage>
</organism>
<reference evidence="3" key="1">
    <citation type="journal article" date="2019" name="Int. J. Syst. Evol. Microbiol.">
        <title>The Global Catalogue of Microorganisms (GCM) 10K type strain sequencing project: providing services to taxonomists for standard genome sequencing and annotation.</title>
        <authorList>
            <consortium name="The Broad Institute Genomics Platform"/>
            <consortium name="The Broad Institute Genome Sequencing Center for Infectious Disease"/>
            <person name="Wu L."/>
            <person name="Ma J."/>
        </authorList>
    </citation>
    <scope>NUCLEOTIDE SEQUENCE [LARGE SCALE GENOMIC DNA]</scope>
    <source>
        <strain evidence="3">CCUG 54522</strain>
    </source>
</reference>
<accession>A0ABW1LGZ5</accession>
<proteinExistence type="predicted"/>
<keyword evidence="1" id="KW-0812">Transmembrane</keyword>
<name>A0ABW1LGZ5_9ACTN</name>
<dbReference type="SUPFAM" id="SSF50969">
    <property type="entry name" value="YVTN repeat-like/Quinoprotein amine dehydrogenase"/>
    <property type="match status" value="1"/>
</dbReference>
<feature type="transmembrane region" description="Helical" evidence="1">
    <location>
        <begin position="45"/>
        <end position="64"/>
    </location>
</feature>
<evidence type="ECO:0000313" key="2">
    <source>
        <dbReference type="EMBL" id="MFC6042621.1"/>
    </source>
</evidence>
<comment type="caution">
    <text evidence="2">The sequence shown here is derived from an EMBL/GenBank/DDBJ whole genome shotgun (WGS) entry which is preliminary data.</text>
</comment>